<dbReference type="AlphaFoldDB" id="A0A4R2P757"/>
<dbReference type="PANTHER" id="PTHR35175:SF2">
    <property type="entry name" value="DUF1289 DOMAIN-CONTAINING PROTEIN"/>
    <property type="match status" value="1"/>
</dbReference>
<dbReference type="EMBL" id="SLXO01000013">
    <property type="protein sequence ID" value="TCP30760.1"/>
    <property type="molecule type" value="Genomic_DNA"/>
</dbReference>
<name>A0A4R2P757_RHOSA</name>
<dbReference type="PANTHER" id="PTHR35175">
    <property type="entry name" value="DUF1289 DOMAIN-CONTAINING PROTEIN"/>
    <property type="match status" value="1"/>
</dbReference>
<dbReference type="InterPro" id="IPR010710">
    <property type="entry name" value="DUF1289"/>
</dbReference>
<evidence type="ECO:0000313" key="1">
    <source>
        <dbReference type="EMBL" id="TCP30760.1"/>
    </source>
</evidence>
<dbReference type="RefSeq" id="WP_132709394.1">
    <property type="nucleotide sequence ID" value="NZ_JACIGF010000013.1"/>
</dbReference>
<dbReference type="Pfam" id="PF06945">
    <property type="entry name" value="DUF1289"/>
    <property type="match status" value="1"/>
</dbReference>
<keyword evidence="2" id="KW-1185">Reference proteome</keyword>
<sequence>MSDRRGRLPVSPCVGVCTLDPGTGWCRGCARTGDEIGRWAGADPAWRAAVWARLPARAQRLGIKVVPPPGGAGDNRSDA</sequence>
<evidence type="ECO:0008006" key="3">
    <source>
        <dbReference type="Google" id="ProtNLM"/>
    </source>
</evidence>
<dbReference type="Proteomes" id="UP000295399">
    <property type="component" value="Unassembled WGS sequence"/>
</dbReference>
<gene>
    <name evidence="1" type="ORF">EV659_11313</name>
</gene>
<protein>
    <recommendedName>
        <fullName evidence="3">Fe-S protein YdhL (DUF1289 family)</fullName>
    </recommendedName>
</protein>
<comment type="caution">
    <text evidence="1">The sequence shown here is derived from an EMBL/GenBank/DDBJ whole genome shotgun (WGS) entry which is preliminary data.</text>
</comment>
<proteinExistence type="predicted"/>
<reference evidence="1 2" key="1">
    <citation type="submission" date="2019-03" db="EMBL/GenBank/DDBJ databases">
        <title>Genomic Encyclopedia of Type Strains, Phase IV (KMG-IV): sequencing the most valuable type-strain genomes for metagenomic binning, comparative biology and taxonomic classification.</title>
        <authorList>
            <person name="Goeker M."/>
        </authorList>
    </citation>
    <scope>NUCLEOTIDE SEQUENCE [LARGE SCALE GENOMIC DNA]</scope>
    <source>
        <strain evidence="1 2">DSM 2132</strain>
    </source>
</reference>
<dbReference type="OrthoDB" id="9811423at2"/>
<dbReference type="InParanoid" id="A0A4R2P757"/>
<organism evidence="1 2">
    <name type="scientific">Rhodothalassium salexigens DSM 2132</name>
    <dbReference type="NCBI Taxonomy" id="1188247"/>
    <lineage>
        <taxon>Bacteria</taxon>
        <taxon>Pseudomonadati</taxon>
        <taxon>Pseudomonadota</taxon>
        <taxon>Alphaproteobacteria</taxon>
        <taxon>Rhodothalassiales</taxon>
        <taxon>Rhodothalassiaceae</taxon>
        <taxon>Rhodothalassium</taxon>
    </lineage>
</organism>
<evidence type="ECO:0000313" key="2">
    <source>
        <dbReference type="Proteomes" id="UP000295399"/>
    </source>
</evidence>
<accession>A0A4R2P757</accession>